<reference evidence="5 6" key="1">
    <citation type="submission" date="2017-07" db="EMBL/GenBank/DDBJ databases">
        <title>Draft whole genome sequences of clinical Proprionibacteriaceae strains.</title>
        <authorList>
            <person name="Bernier A.-M."/>
            <person name="Bernard K."/>
            <person name="Domingo M.-C."/>
        </authorList>
    </citation>
    <scope>NUCLEOTIDE SEQUENCE [LARGE SCALE GENOMIC DNA]</scope>
    <source>
        <strain evidence="5 6">NML 160184</strain>
    </source>
</reference>
<dbReference type="Gene3D" id="1.10.10.60">
    <property type="entry name" value="Homeodomain-like"/>
    <property type="match status" value="1"/>
</dbReference>
<sequence length="266" mass="28408">MELRQACRASGIGVVTISEHNGQPRLHRTVPALSARLVVSLDGPIEVRYGANVAQAPGFVAGLMRPGLASPTTTLRSGQPTAYVELSPSALRRLTGVPLSEVDAGGVSTDAVLPWVTSLAEELTDHPVGYREGVLRARLLERLNRDDHPTGAEDALQALDLIRATGGAVSVEDLACHVHLSARRLRSVMLDTLGTTPKFASRVARLGRAVSRASAGAGSWAEVAAESGYHDQSHLVHDFRRLMGTTPTGWLDEEGRNLQGWQRPAP</sequence>
<evidence type="ECO:0000256" key="1">
    <source>
        <dbReference type="ARBA" id="ARBA00023015"/>
    </source>
</evidence>
<dbReference type="GO" id="GO:0043565">
    <property type="term" value="F:sequence-specific DNA binding"/>
    <property type="evidence" value="ECO:0007669"/>
    <property type="project" value="InterPro"/>
</dbReference>
<keyword evidence="3" id="KW-0804">Transcription</keyword>
<dbReference type="AlphaFoldDB" id="A0A255EA87"/>
<dbReference type="Proteomes" id="UP000216533">
    <property type="component" value="Unassembled WGS sequence"/>
</dbReference>
<proteinExistence type="predicted"/>
<evidence type="ECO:0000313" key="5">
    <source>
        <dbReference type="EMBL" id="OYN87831.1"/>
    </source>
</evidence>
<dbReference type="PANTHER" id="PTHR46796:SF15">
    <property type="entry name" value="BLL1074 PROTEIN"/>
    <property type="match status" value="1"/>
</dbReference>
<dbReference type="InterPro" id="IPR050204">
    <property type="entry name" value="AraC_XylS_family_regulators"/>
</dbReference>
<organism evidence="5 6">
    <name type="scientific">Parenemella sanctibonifatiensis</name>
    <dbReference type="NCBI Taxonomy" id="2016505"/>
    <lineage>
        <taxon>Bacteria</taxon>
        <taxon>Bacillati</taxon>
        <taxon>Actinomycetota</taxon>
        <taxon>Actinomycetes</taxon>
        <taxon>Propionibacteriales</taxon>
        <taxon>Propionibacteriaceae</taxon>
        <taxon>Parenemella</taxon>
    </lineage>
</organism>
<gene>
    <name evidence="5" type="ORF">CGZ92_06075</name>
</gene>
<evidence type="ECO:0000256" key="3">
    <source>
        <dbReference type="ARBA" id="ARBA00023163"/>
    </source>
</evidence>
<comment type="caution">
    <text evidence="5">The sequence shown here is derived from an EMBL/GenBank/DDBJ whole genome shotgun (WGS) entry which is preliminary data.</text>
</comment>
<evidence type="ECO:0000259" key="4">
    <source>
        <dbReference type="PROSITE" id="PS01124"/>
    </source>
</evidence>
<dbReference type="InterPro" id="IPR018060">
    <property type="entry name" value="HTH_AraC"/>
</dbReference>
<dbReference type="SUPFAM" id="SSF46689">
    <property type="entry name" value="Homeodomain-like"/>
    <property type="match status" value="1"/>
</dbReference>
<evidence type="ECO:0000256" key="2">
    <source>
        <dbReference type="ARBA" id="ARBA00023125"/>
    </source>
</evidence>
<dbReference type="InterPro" id="IPR009057">
    <property type="entry name" value="Homeodomain-like_sf"/>
</dbReference>
<name>A0A255EA87_9ACTN</name>
<dbReference type="Pfam" id="PF12833">
    <property type="entry name" value="HTH_18"/>
    <property type="match status" value="1"/>
</dbReference>
<evidence type="ECO:0000313" key="6">
    <source>
        <dbReference type="Proteomes" id="UP000216533"/>
    </source>
</evidence>
<accession>A0A255EA87</accession>
<dbReference type="EMBL" id="NMVI01000015">
    <property type="protein sequence ID" value="OYN87831.1"/>
    <property type="molecule type" value="Genomic_DNA"/>
</dbReference>
<dbReference type="PROSITE" id="PS01124">
    <property type="entry name" value="HTH_ARAC_FAMILY_2"/>
    <property type="match status" value="1"/>
</dbReference>
<dbReference type="PANTHER" id="PTHR46796">
    <property type="entry name" value="HTH-TYPE TRANSCRIPTIONAL ACTIVATOR RHAS-RELATED"/>
    <property type="match status" value="1"/>
</dbReference>
<dbReference type="SMART" id="SM00342">
    <property type="entry name" value="HTH_ARAC"/>
    <property type="match status" value="1"/>
</dbReference>
<keyword evidence="2" id="KW-0238">DNA-binding</keyword>
<protein>
    <submittedName>
        <fullName evidence="5">AraC family transcriptional regulator</fullName>
    </submittedName>
</protein>
<feature type="domain" description="HTH araC/xylS-type" evidence="4">
    <location>
        <begin position="153"/>
        <end position="253"/>
    </location>
</feature>
<dbReference type="GO" id="GO:0003700">
    <property type="term" value="F:DNA-binding transcription factor activity"/>
    <property type="evidence" value="ECO:0007669"/>
    <property type="project" value="InterPro"/>
</dbReference>
<keyword evidence="1" id="KW-0805">Transcription regulation</keyword>